<organism evidence="2">
    <name type="scientific">marine metagenome</name>
    <dbReference type="NCBI Taxonomy" id="408172"/>
    <lineage>
        <taxon>unclassified sequences</taxon>
        <taxon>metagenomes</taxon>
        <taxon>ecological metagenomes</taxon>
    </lineage>
</organism>
<reference evidence="2" key="1">
    <citation type="submission" date="2018-05" db="EMBL/GenBank/DDBJ databases">
        <authorList>
            <person name="Lanie J.A."/>
            <person name="Ng W.-L."/>
            <person name="Kazmierczak K.M."/>
            <person name="Andrzejewski T.M."/>
            <person name="Davidsen T.M."/>
            <person name="Wayne K.J."/>
            <person name="Tettelin H."/>
            <person name="Glass J.I."/>
            <person name="Rusch D."/>
            <person name="Podicherti R."/>
            <person name="Tsui H.-C.T."/>
            <person name="Winkler M.E."/>
        </authorList>
    </citation>
    <scope>NUCLEOTIDE SEQUENCE</scope>
</reference>
<gene>
    <name evidence="2" type="ORF">METZ01_LOCUS107662</name>
</gene>
<protein>
    <recommendedName>
        <fullName evidence="3">DUF1579 domain-containing protein</fullName>
    </recommendedName>
</protein>
<proteinExistence type="predicted"/>
<sequence>MGLACTHQAQASLADQISENQTDWLLGSWEADIDGRTLTLTYKWVVKDHVIASHLKTDDNESYSLIALNPKTGEIEQTGYDSNGKKSTGKWGPKDEMPMVTMSSTSDTGETKSMAVAFRRIDGNNIEAQVFGVDASGNVEDFSSFSFELKRKKAEK</sequence>
<dbReference type="EMBL" id="UINC01012565">
    <property type="protein sequence ID" value="SVA54808.1"/>
    <property type="molecule type" value="Genomic_DNA"/>
</dbReference>
<feature type="region of interest" description="Disordered" evidence="1">
    <location>
        <begin position="76"/>
        <end position="108"/>
    </location>
</feature>
<name>A0A381WRD7_9ZZZZ</name>
<evidence type="ECO:0000313" key="2">
    <source>
        <dbReference type="EMBL" id="SVA54808.1"/>
    </source>
</evidence>
<evidence type="ECO:0008006" key="3">
    <source>
        <dbReference type="Google" id="ProtNLM"/>
    </source>
</evidence>
<evidence type="ECO:0000256" key="1">
    <source>
        <dbReference type="SAM" id="MobiDB-lite"/>
    </source>
</evidence>
<dbReference type="AlphaFoldDB" id="A0A381WRD7"/>
<accession>A0A381WRD7</accession>